<dbReference type="Gene3D" id="3.40.50.300">
    <property type="entry name" value="P-loop containing nucleotide triphosphate hydrolases"/>
    <property type="match status" value="1"/>
</dbReference>
<dbReference type="InterPro" id="IPR027417">
    <property type="entry name" value="P-loop_NTPase"/>
</dbReference>
<dbReference type="AlphaFoldDB" id="A0A6M3L8K0"/>
<name>A0A6M3L8K0_9ZZZZ</name>
<dbReference type="Gene3D" id="3.30.420.240">
    <property type="match status" value="1"/>
</dbReference>
<evidence type="ECO:0000313" key="1">
    <source>
        <dbReference type="EMBL" id="QJA90729.1"/>
    </source>
</evidence>
<organism evidence="1">
    <name type="scientific">viral metagenome</name>
    <dbReference type="NCBI Taxonomy" id="1070528"/>
    <lineage>
        <taxon>unclassified sequences</taxon>
        <taxon>metagenomes</taxon>
        <taxon>organismal metagenomes</taxon>
    </lineage>
</organism>
<accession>A0A6M3L8K0</accession>
<protein>
    <submittedName>
        <fullName evidence="1">Putative terminase</fullName>
    </submittedName>
</protein>
<reference evidence="1" key="1">
    <citation type="submission" date="2020-03" db="EMBL/GenBank/DDBJ databases">
        <title>The deep terrestrial virosphere.</title>
        <authorList>
            <person name="Holmfeldt K."/>
            <person name="Nilsson E."/>
            <person name="Simone D."/>
            <person name="Lopez-Fernandez M."/>
            <person name="Wu X."/>
            <person name="de Brujin I."/>
            <person name="Lundin D."/>
            <person name="Andersson A."/>
            <person name="Bertilsson S."/>
            <person name="Dopson M."/>
        </authorList>
    </citation>
    <scope>NUCLEOTIDE SEQUENCE</scope>
    <source>
        <strain evidence="1">MM415B03591</strain>
    </source>
</reference>
<proteinExistence type="predicted"/>
<gene>
    <name evidence="1" type="ORF">MM415B03591_0004</name>
</gene>
<dbReference type="EMBL" id="MT142933">
    <property type="protein sequence ID" value="QJA90729.1"/>
    <property type="molecule type" value="Genomic_DNA"/>
</dbReference>
<sequence length="597" mass="68138">MINRGDLSAIEENLCKDDPLWMIERHFVIHNKIGQLQLLRLRQAQKRAHNVLQYCHDKGVPARLINSKSRKKGLSTYYCAYAFHQYLTRDVNVMIIAHLKSLSETLMSYVHRFYEYLDQPFDPSIPPIRKPDLHKGTSSKDTFRLDGYQARIWVGTAKDIYAGTGETPQILLASEAAKWDTGAETAISLLQSVAMKPGTTVIYECTFNGEDALFFPEWKKAYDNSRLRFDDKDNVIFEVTRPEKWNHFVPYFTGAGDDPDVPVPFLSDADKARFETSLTEQEKVWMGKFGMSLEAINGMRAIFAAQCRGRDDIRRQEYAMTPEEAVVASGDSRFNVEKILALRDKYVEDGERGTLQHSTRWDKKILFNKDIGGDLIRYRQPKPNHRYVIGVDTAEGKYDEKYGNDPDSTVASVHDLDENMEQVAVIYGRISSENIIAPLKMLAEYYNTAFVVIENNSTGTHTCIEMAKVYPREHLYHSGDIVHEKFRTTREIGWKTTVATKGRLIGWLAEAIEENAVTVHCDKTFEELLHYKKKPGGGTEAAPGYHDDHTIAIALAVVGAKSRPVILDKRQTDSIERYYQLPKQSPKRPEHDLGGYY</sequence>